<evidence type="ECO:0000256" key="7">
    <source>
        <dbReference type="ARBA" id="ARBA00048782"/>
    </source>
</evidence>
<evidence type="ECO:0000259" key="9">
    <source>
        <dbReference type="Pfam" id="PF01625"/>
    </source>
</evidence>
<accession>A0A7S4RAL5</accession>
<dbReference type="EMBL" id="HBNR01046919">
    <property type="protein sequence ID" value="CAE4608633.1"/>
    <property type="molecule type" value="Transcribed_RNA"/>
</dbReference>
<evidence type="ECO:0000256" key="1">
    <source>
        <dbReference type="ARBA" id="ARBA00005591"/>
    </source>
</evidence>
<gene>
    <name evidence="10" type="ORF">AMON00008_LOCUS32664</name>
</gene>
<dbReference type="InterPro" id="IPR002569">
    <property type="entry name" value="Met_Sox_Rdtase_MsrA_dom"/>
</dbReference>
<comment type="catalytic activity">
    <reaction evidence="6">
        <text>L-methionyl-[protein] + [thioredoxin]-disulfide + H2O = L-methionyl-(S)-S-oxide-[protein] + [thioredoxin]-dithiol</text>
        <dbReference type="Rhea" id="RHEA:14217"/>
        <dbReference type="Rhea" id="RHEA-COMP:10698"/>
        <dbReference type="Rhea" id="RHEA-COMP:10700"/>
        <dbReference type="Rhea" id="RHEA-COMP:12313"/>
        <dbReference type="Rhea" id="RHEA-COMP:12315"/>
        <dbReference type="ChEBI" id="CHEBI:15377"/>
        <dbReference type="ChEBI" id="CHEBI:16044"/>
        <dbReference type="ChEBI" id="CHEBI:29950"/>
        <dbReference type="ChEBI" id="CHEBI:44120"/>
        <dbReference type="ChEBI" id="CHEBI:50058"/>
        <dbReference type="EC" id="1.8.4.11"/>
    </reaction>
</comment>
<sequence length="258" mass="28481">MPRSIGAARRRAAPPLLLLGLGGLLARSFIGSSPAADRTRELRTGRAFFGGAPTGSEAPIPDAPAADAKHFVKGTQMYPPWPAGMEEAMFGMGCFWCSENIYMKMEGVFSTQVGYAGGSIPNPSYRDVCSGASNHNEVVRVVYDPKAISYAELLKVFWERHDPTTLNQQGNDRGTQYRSGIYYYTEEQRKIAEETKAAYQKALEGIRRNPISTEILPAPEFFYAEDYHQQYDAKPGTRQYCGLRPTGATLELGDMQTA</sequence>
<comment type="similarity">
    <text evidence="1">Belongs to the MsrA Met sulfoxide reductase family.</text>
</comment>
<organism evidence="10">
    <name type="scientific">Alexandrium monilatum</name>
    <dbReference type="NCBI Taxonomy" id="311494"/>
    <lineage>
        <taxon>Eukaryota</taxon>
        <taxon>Sar</taxon>
        <taxon>Alveolata</taxon>
        <taxon>Dinophyceae</taxon>
        <taxon>Gonyaulacales</taxon>
        <taxon>Pyrocystaceae</taxon>
        <taxon>Alexandrium</taxon>
    </lineage>
</organism>
<dbReference type="GO" id="GO:0034599">
    <property type="term" value="P:cellular response to oxidative stress"/>
    <property type="evidence" value="ECO:0007669"/>
    <property type="project" value="TreeGrafter"/>
</dbReference>
<name>A0A7S4RAL5_9DINO</name>
<evidence type="ECO:0000256" key="2">
    <source>
        <dbReference type="ARBA" id="ARBA00012502"/>
    </source>
</evidence>
<dbReference type="Pfam" id="PF01625">
    <property type="entry name" value="PMSR"/>
    <property type="match status" value="1"/>
</dbReference>
<reference evidence="10" key="1">
    <citation type="submission" date="2021-01" db="EMBL/GenBank/DDBJ databases">
        <authorList>
            <person name="Corre E."/>
            <person name="Pelletier E."/>
            <person name="Niang G."/>
            <person name="Scheremetjew M."/>
            <person name="Finn R."/>
            <person name="Kale V."/>
            <person name="Holt S."/>
            <person name="Cochrane G."/>
            <person name="Meng A."/>
            <person name="Brown T."/>
            <person name="Cohen L."/>
        </authorList>
    </citation>
    <scope>NUCLEOTIDE SEQUENCE</scope>
    <source>
        <strain evidence="10">CCMP3105</strain>
    </source>
</reference>
<dbReference type="InterPro" id="IPR036509">
    <property type="entry name" value="Met_Sox_Rdtase_MsrA_sf"/>
</dbReference>
<dbReference type="PANTHER" id="PTHR42799">
    <property type="entry name" value="MITOCHONDRIAL PEPTIDE METHIONINE SULFOXIDE REDUCTASE"/>
    <property type="match status" value="1"/>
</dbReference>
<evidence type="ECO:0000256" key="4">
    <source>
        <dbReference type="ARBA" id="ARBA00030273"/>
    </source>
</evidence>
<dbReference type="PANTHER" id="PTHR42799:SF2">
    <property type="entry name" value="MITOCHONDRIAL PEPTIDE METHIONINE SULFOXIDE REDUCTASE"/>
    <property type="match status" value="1"/>
</dbReference>
<dbReference type="HAMAP" id="MF_01401">
    <property type="entry name" value="MsrA"/>
    <property type="match status" value="1"/>
</dbReference>
<feature type="chain" id="PRO_5030507297" description="peptide-methionine (S)-S-oxide reductase" evidence="8">
    <location>
        <begin position="27"/>
        <end position="258"/>
    </location>
</feature>
<evidence type="ECO:0000256" key="8">
    <source>
        <dbReference type="SAM" id="SignalP"/>
    </source>
</evidence>
<feature type="domain" description="Peptide methionine sulphoxide reductase MsrA" evidence="9">
    <location>
        <begin position="87"/>
        <end position="241"/>
    </location>
</feature>
<comment type="catalytic activity">
    <reaction evidence="7">
        <text>[thioredoxin]-disulfide + L-methionine + H2O = L-methionine (S)-S-oxide + [thioredoxin]-dithiol</text>
        <dbReference type="Rhea" id="RHEA:19993"/>
        <dbReference type="Rhea" id="RHEA-COMP:10698"/>
        <dbReference type="Rhea" id="RHEA-COMP:10700"/>
        <dbReference type="ChEBI" id="CHEBI:15377"/>
        <dbReference type="ChEBI" id="CHEBI:29950"/>
        <dbReference type="ChEBI" id="CHEBI:50058"/>
        <dbReference type="ChEBI" id="CHEBI:57844"/>
        <dbReference type="ChEBI" id="CHEBI:58772"/>
        <dbReference type="EC" id="1.8.4.11"/>
    </reaction>
</comment>
<evidence type="ECO:0000313" key="10">
    <source>
        <dbReference type="EMBL" id="CAE4608633.1"/>
    </source>
</evidence>
<keyword evidence="8" id="KW-0732">Signal</keyword>
<evidence type="ECO:0000256" key="3">
    <source>
        <dbReference type="ARBA" id="ARBA00023002"/>
    </source>
</evidence>
<evidence type="ECO:0000256" key="5">
    <source>
        <dbReference type="ARBA" id="ARBA00030643"/>
    </source>
</evidence>
<proteinExistence type="inferred from homology"/>
<dbReference type="AlphaFoldDB" id="A0A7S4RAL5"/>
<keyword evidence="3" id="KW-0560">Oxidoreductase</keyword>
<dbReference type="SUPFAM" id="SSF55068">
    <property type="entry name" value="Peptide methionine sulfoxide reductase"/>
    <property type="match status" value="1"/>
</dbReference>
<dbReference type="NCBIfam" id="TIGR00401">
    <property type="entry name" value="msrA"/>
    <property type="match status" value="1"/>
</dbReference>
<dbReference type="Gene3D" id="3.30.1060.10">
    <property type="entry name" value="Peptide methionine sulphoxide reductase MsrA"/>
    <property type="match status" value="1"/>
</dbReference>
<dbReference type="InterPro" id="IPR050162">
    <property type="entry name" value="MsrA_MetSO_reductase"/>
</dbReference>
<protein>
    <recommendedName>
        <fullName evidence="2">peptide-methionine (S)-S-oxide reductase</fullName>
        <ecNumber evidence="2">1.8.4.11</ecNumber>
    </recommendedName>
    <alternativeName>
        <fullName evidence="5">Peptide-methionine (S)-S-oxide reductase</fullName>
    </alternativeName>
    <alternativeName>
        <fullName evidence="4">Protein-methionine-S-oxide reductase</fullName>
    </alternativeName>
</protein>
<dbReference type="GO" id="GO:0005737">
    <property type="term" value="C:cytoplasm"/>
    <property type="evidence" value="ECO:0007669"/>
    <property type="project" value="TreeGrafter"/>
</dbReference>
<feature type="signal peptide" evidence="8">
    <location>
        <begin position="1"/>
        <end position="26"/>
    </location>
</feature>
<dbReference type="GO" id="GO:0008113">
    <property type="term" value="F:peptide-methionine (S)-S-oxide reductase activity"/>
    <property type="evidence" value="ECO:0007669"/>
    <property type="project" value="UniProtKB-EC"/>
</dbReference>
<dbReference type="EC" id="1.8.4.11" evidence="2"/>
<evidence type="ECO:0000256" key="6">
    <source>
        <dbReference type="ARBA" id="ARBA00047806"/>
    </source>
</evidence>